<dbReference type="GO" id="GO:0051287">
    <property type="term" value="F:NAD binding"/>
    <property type="evidence" value="ECO:0007669"/>
    <property type="project" value="InterPro"/>
</dbReference>
<dbReference type="InterPro" id="IPR005986">
    <property type="entry name" value="Asp_semialdehyde_DH_beta"/>
</dbReference>
<dbReference type="Proteomes" id="UP000019141">
    <property type="component" value="Unassembled WGS sequence"/>
</dbReference>
<dbReference type="GO" id="GO:0009097">
    <property type="term" value="P:isoleucine biosynthetic process"/>
    <property type="evidence" value="ECO:0007669"/>
    <property type="project" value="UniProtKB-UniRule"/>
</dbReference>
<evidence type="ECO:0000256" key="4">
    <source>
        <dbReference type="ARBA" id="ARBA00022605"/>
    </source>
</evidence>
<keyword evidence="5" id="KW-0791">Threonine biosynthesis</keyword>
<dbReference type="InterPro" id="IPR036291">
    <property type="entry name" value="NAD(P)-bd_dom_sf"/>
</dbReference>
<dbReference type="GO" id="GO:0019877">
    <property type="term" value="P:diaminopimelate biosynthetic process"/>
    <property type="evidence" value="ECO:0007669"/>
    <property type="project" value="UniProtKB-KW"/>
</dbReference>
<comment type="similarity">
    <text evidence="1">Belongs to the aspartate-semialdehyde dehydrogenase family.</text>
</comment>
<keyword evidence="8" id="KW-0560">Oxidoreductase</keyword>
<dbReference type="GO" id="GO:0046983">
    <property type="term" value="F:protein dimerization activity"/>
    <property type="evidence" value="ECO:0007669"/>
    <property type="project" value="InterPro"/>
</dbReference>
<name>W4LP53_ENTF1</name>
<dbReference type="PANTHER" id="PTHR46278:SF2">
    <property type="entry name" value="ASPARTATE-SEMIALDEHYDE DEHYDROGENASE"/>
    <property type="match status" value="1"/>
</dbReference>
<dbReference type="SUPFAM" id="SSF51735">
    <property type="entry name" value="NAD(P)-binding Rossmann-fold domains"/>
    <property type="match status" value="1"/>
</dbReference>
<evidence type="ECO:0000256" key="8">
    <source>
        <dbReference type="ARBA" id="ARBA00023002"/>
    </source>
</evidence>
<dbReference type="CDD" id="cd02316">
    <property type="entry name" value="VcASADH2_like_N"/>
    <property type="match status" value="1"/>
</dbReference>
<keyword evidence="6" id="KW-0521">NADP</keyword>
<evidence type="ECO:0000256" key="1">
    <source>
        <dbReference type="ARBA" id="ARBA00010584"/>
    </source>
</evidence>
<dbReference type="PATRIC" id="fig|1429438.4.peg.2692"/>
<dbReference type="GO" id="GO:0004073">
    <property type="term" value="F:aspartate-semialdehyde dehydrogenase activity"/>
    <property type="evidence" value="ECO:0007669"/>
    <property type="project" value="UniProtKB-UniRule"/>
</dbReference>
<keyword evidence="7" id="KW-0220">Diaminopimelate biosynthesis</keyword>
<reference evidence="14 15" key="1">
    <citation type="journal article" date="2014" name="Nature">
        <title>An environmental bacterial taxon with a large and distinct metabolic repertoire.</title>
        <authorList>
            <person name="Wilson M.C."/>
            <person name="Mori T."/>
            <person name="Ruckert C."/>
            <person name="Uria A.R."/>
            <person name="Helf M.J."/>
            <person name="Takada K."/>
            <person name="Gernert C."/>
            <person name="Steffens U.A."/>
            <person name="Heycke N."/>
            <person name="Schmitt S."/>
            <person name="Rinke C."/>
            <person name="Helfrich E.J."/>
            <person name="Brachmann A.O."/>
            <person name="Gurgui C."/>
            <person name="Wakimoto T."/>
            <person name="Kracht M."/>
            <person name="Crusemann M."/>
            <person name="Hentschel U."/>
            <person name="Abe I."/>
            <person name="Matsunaga S."/>
            <person name="Kalinowski J."/>
            <person name="Takeyama H."/>
            <person name="Piel J."/>
        </authorList>
    </citation>
    <scope>NUCLEOTIDE SEQUENCE [LARGE SCALE GENOMIC DNA]</scope>
    <source>
        <strain evidence="15">TSY1</strain>
    </source>
</reference>
<evidence type="ECO:0000256" key="7">
    <source>
        <dbReference type="ARBA" id="ARBA00022915"/>
    </source>
</evidence>
<dbReference type="InterPro" id="IPR012280">
    <property type="entry name" value="Semialdhyde_DH_dimer_dom"/>
</dbReference>
<dbReference type="GO" id="GO:0009086">
    <property type="term" value="P:methionine biosynthetic process"/>
    <property type="evidence" value="ECO:0007669"/>
    <property type="project" value="UniProtKB-UniRule"/>
</dbReference>
<evidence type="ECO:0000256" key="2">
    <source>
        <dbReference type="ARBA" id="ARBA00011738"/>
    </source>
</evidence>
<comment type="catalytic activity">
    <reaction evidence="11">
        <text>L-aspartate 4-semialdehyde + phosphate + NADP(+) = 4-phospho-L-aspartate + NADPH + H(+)</text>
        <dbReference type="Rhea" id="RHEA:24284"/>
        <dbReference type="ChEBI" id="CHEBI:15378"/>
        <dbReference type="ChEBI" id="CHEBI:43474"/>
        <dbReference type="ChEBI" id="CHEBI:57535"/>
        <dbReference type="ChEBI" id="CHEBI:57783"/>
        <dbReference type="ChEBI" id="CHEBI:58349"/>
        <dbReference type="ChEBI" id="CHEBI:537519"/>
        <dbReference type="EC" id="1.2.1.11"/>
    </reaction>
</comment>
<evidence type="ECO:0000256" key="5">
    <source>
        <dbReference type="ARBA" id="ARBA00022697"/>
    </source>
</evidence>
<accession>W4LP53</accession>
<dbReference type="Pfam" id="PF02774">
    <property type="entry name" value="Semialdhyde_dhC"/>
    <property type="match status" value="1"/>
</dbReference>
<dbReference type="GO" id="GO:0050661">
    <property type="term" value="F:NADP binding"/>
    <property type="evidence" value="ECO:0007669"/>
    <property type="project" value="InterPro"/>
</dbReference>
<dbReference type="GO" id="GO:0009089">
    <property type="term" value="P:lysine biosynthetic process via diaminopimelate"/>
    <property type="evidence" value="ECO:0007669"/>
    <property type="project" value="UniProtKB-UniRule"/>
</dbReference>
<keyword evidence="4" id="KW-0028">Amino-acid biosynthesis</keyword>
<dbReference type="Gene3D" id="3.30.360.10">
    <property type="entry name" value="Dihydrodipicolinate Reductase, domain 2"/>
    <property type="match status" value="1"/>
</dbReference>
<organism evidence="14 15">
    <name type="scientific">Entotheonella factor</name>
    <dbReference type="NCBI Taxonomy" id="1429438"/>
    <lineage>
        <taxon>Bacteria</taxon>
        <taxon>Pseudomonadati</taxon>
        <taxon>Nitrospinota/Tectimicrobiota group</taxon>
        <taxon>Candidatus Tectimicrobiota</taxon>
        <taxon>Candidatus Entotheonellia</taxon>
        <taxon>Candidatus Entotheonellales</taxon>
        <taxon>Candidatus Entotheonellaceae</taxon>
        <taxon>Candidatus Entotheonella</taxon>
    </lineage>
</organism>
<sequence>MRPCRVALIGATGVVGGEILQLMEEREFPVQTLTVFSSAHSEGQRLSFHNRSVSARTLTKDELQNIDIAIFAAGSEASQDFAQHAVDAGAVVIDCSRAFRLDPQVPLCVPEINAQVIAQHDGMIAVPHSLTTQVALALAPLHAAVPLKRVAVAAYQSVSGMGHAAMRAFDQQLRDMLNFRQPELDVFPHQLAFNCIPQCGDFLDNGYTSEEMAIIDETRKLLALTELPITATAVWVPLMHSHAAAVTLETEQPLSPALARDLLDEAPGVVVEDDVSRLFYPSPVRTNGRDEAYVGRIRSDLSVPHGLHLWVVADNLRRGVALNVVQIAEALAAA</sequence>
<evidence type="ECO:0000313" key="14">
    <source>
        <dbReference type="EMBL" id="ETW99833.1"/>
    </source>
</evidence>
<dbReference type="NCBIfam" id="TIGR01296">
    <property type="entry name" value="asd_B"/>
    <property type="match status" value="1"/>
</dbReference>
<comment type="subunit">
    <text evidence="2">Homodimer.</text>
</comment>
<dbReference type="GO" id="GO:0009088">
    <property type="term" value="P:threonine biosynthetic process"/>
    <property type="evidence" value="ECO:0007669"/>
    <property type="project" value="UniProtKB-UniRule"/>
</dbReference>
<dbReference type="NCBIfam" id="NF011456">
    <property type="entry name" value="PRK14874.1"/>
    <property type="match status" value="1"/>
</dbReference>
<dbReference type="SMART" id="SM00859">
    <property type="entry name" value="Semialdhyde_dh"/>
    <property type="match status" value="1"/>
</dbReference>
<evidence type="ECO:0000256" key="11">
    <source>
        <dbReference type="ARBA" id="ARBA00047891"/>
    </source>
</evidence>
<evidence type="ECO:0000256" key="9">
    <source>
        <dbReference type="ARBA" id="ARBA00023154"/>
    </source>
</evidence>
<evidence type="ECO:0000313" key="15">
    <source>
        <dbReference type="Proteomes" id="UP000019141"/>
    </source>
</evidence>
<dbReference type="Gene3D" id="3.40.50.720">
    <property type="entry name" value="NAD(P)-binding Rossmann-like Domain"/>
    <property type="match status" value="1"/>
</dbReference>
<proteinExistence type="inferred from homology"/>
<keyword evidence="15" id="KW-1185">Reference proteome</keyword>
<feature type="domain" description="Semialdehyde dehydrogenase NAD-binding" evidence="13">
    <location>
        <begin position="5"/>
        <end position="120"/>
    </location>
</feature>
<dbReference type="Pfam" id="PF01118">
    <property type="entry name" value="Semialdhyde_dh"/>
    <property type="match status" value="1"/>
</dbReference>
<protein>
    <recommendedName>
        <fullName evidence="3 12">Aspartate-semialdehyde dehydrogenase</fullName>
        <ecNumber evidence="3 12">1.2.1.11</ecNumber>
    </recommendedName>
</protein>
<evidence type="ECO:0000256" key="12">
    <source>
        <dbReference type="NCBIfam" id="TIGR01296"/>
    </source>
</evidence>
<dbReference type="EC" id="1.2.1.11" evidence="3 12"/>
<evidence type="ECO:0000256" key="6">
    <source>
        <dbReference type="ARBA" id="ARBA00022857"/>
    </source>
</evidence>
<dbReference type="PANTHER" id="PTHR46278">
    <property type="entry name" value="DEHYDROGENASE, PUTATIVE-RELATED"/>
    <property type="match status" value="1"/>
</dbReference>
<dbReference type="CDD" id="cd18131">
    <property type="entry name" value="ASADH_C_bac_euk_like"/>
    <property type="match status" value="1"/>
</dbReference>
<dbReference type="PIRSF" id="PIRSF000148">
    <property type="entry name" value="ASA_dh"/>
    <property type="match status" value="1"/>
</dbReference>
<gene>
    <name evidence="14" type="ORF">ETSY1_13470</name>
</gene>
<evidence type="ECO:0000259" key="13">
    <source>
        <dbReference type="SMART" id="SM00859"/>
    </source>
</evidence>
<dbReference type="SUPFAM" id="SSF55347">
    <property type="entry name" value="Glyceraldehyde-3-phosphate dehydrogenase-like, C-terminal domain"/>
    <property type="match status" value="1"/>
</dbReference>
<comment type="caution">
    <text evidence="14">The sequence shown here is derived from an EMBL/GenBank/DDBJ whole genome shotgun (WGS) entry which is preliminary data.</text>
</comment>
<keyword evidence="10" id="KW-0486">Methionine biosynthesis</keyword>
<dbReference type="EMBL" id="AZHW01000398">
    <property type="protein sequence ID" value="ETW99833.1"/>
    <property type="molecule type" value="Genomic_DNA"/>
</dbReference>
<dbReference type="AlphaFoldDB" id="W4LP53"/>
<dbReference type="InterPro" id="IPR000534">
    <property type="entry name" value="Semialdehyde_DH_NAD-bd"/>
</dbReference>
<evidence type="ECO:0000256" key="10">
    <source>
        <dbReference type="ARBA" id="ARBA00023167"/>
    </source>
</evidence>
<keyword evidence="9" id="KW-0457">Lysine biosynthesis</keyword>
<evidence type="ECO:0000256" key="3">
    <source>
        <dbReference type="ARBA" id="ARBA00013120"/>
    </source>
</evidence>
<dbReference type="HOGENOM" id="CLU_049966_0_1_7"/>